<feature type="chain" id="PRO_5025676505" evidence="1">
    <location>
        <begin position="27"/>
        <end position="141"/>
    </location>
</feature>
<name>A0A6B3NB84_9CYAN</name>
<dbReference type="EMBL" id="JAAHFQ010000182">
    <property type="protein sequence ID" value="NER28195.1"/>
    <property type="molecule type" value="Genomic_DNA"/>
</dbReference>
<keyword evidence="1" id="KW-0732">Signal</keyword>
<accession>A0A6B3NB84</accession>
<evidence type="ECO:0000256" key="1">
    <source>
        <dbReference type="SAM" id="SignalP"/>
    </source>
</evidence>
<gene>
    <name evidence="2" type="ORF">F6J89_11325</name>
</gene>
<evidence type="ECO:0000313" key="2">
    <source>
        <dbReference type="EMBL" id="NER28195.1"/>
    </source>
</evidence>
<reference evidence="2" key="1">
    <citation type="submission" date="2019-11" db="EMBL/GenBank/DDBJ databases">
        <title>Genomic insights into an expanded diversity of filamentous marine cyanobacteria reveals the extraordinary biosynthetic potential of Moorea and Okeania.</title>
        <authorList>
            <person name="Ferreira Leao T."/>
            <person name="Wang M."/>
            <person name="Moss N."/>
            <person name="Da Silva R."/>
            <person name="Sanders J."/>
            <person name="Nurk S."/>
            <person name="Gurevich A."/>
            <person name="Humphrey G."/>
            <person name="Reher R."/>
            <person name="Zhu Q."/>
            <person name="Belda-Ferre P."/>
            <person name="Glukhov E."/>
            <person name="Rex R."/>
            <person name="Dorrestein P.C."/>
            <person name="Knight R."/>
            <person name="Pevzner P."/>
            <person name="Gerwick W.H."/>
            <person name="Gerwick L."/>
        </authorList>
    </citation>
    <scope>NUCLEOTIDE SEQUENCE</scope>
    <source>
        <strain evidence="2">SIO1C4</strain>
    </source>
</reference>
<organism evidence="2">
    <name type="scientific">Symploca sp. SIO1C4</name>
    <dbReference type="NCBI Taxonomy" id="2607765"/>
    <lineage>
        <taxon>Bacteria</taxon>
        <taxon>Bacillati</taxon>
        <taxon>Cyanobacteriota</taxon>
        <taxon>Cyanophyceae</taxon>
        <taxon>Coleofasciculales</taxon>
        <taxon>Coleofasciculaceae</taxon>
        <taxon>Symploca</taxon>
    </lineage>
</organism>
<proteinExistence type="predicted"/>
<sequence length="141" mass="15221">MKTLKYWMLIPAAFSALLISTGVAHSQAVPIQPGFNDPLVLQGTSGGSNDSGDCGMINATANHTITLSQQFDYLRFTVEASGKPTLLIEGPNRRTCVPGLPDENIEDSGLWKPGKYSIFIGDSAGGQHNYKLSITQNRRQP</sequence>
<protein>
    <submittedName>
        <fullName evidence="2">Uncharacterized protein</fullName>
    </submittedName>
</protein>
<comment type="caution">
    <text evidence="2">The sequence shown here is derived from an EMBL/GenBank/DDBJ whole genome shotgun (WGS) entry which is preliminary data.</text>
</comment>
<dbReference type="AlphaFoldDB" id="A0A6B3NB84"/>
<dbReference type="SUPFAM" id="SSF89260">
    <property type="entry name" value="Collagen-binding domain"/>
    <property type="match status" value="1"/>
</dbReference>
<feature type="signal peptide" evidence="1">
    <location>
        <begin position="1"/>
        <end position="26"/>
    </location>
</feature>